<keyword evidence="1" id="KW-0946">Virion</keyword>
<dbReference type="PANTHER" id="PTHR39179">
    <property type="entry name" value="SPORE COAT PROTEIN I"/>
    <property type="match status" value="1"/>
</dbReference>
<dbReference type="InterPro" id="IPR011009">
    <property type="entry name" value="Kinase-like_dom_sf"/>
</dbReference>
<reference evidence="1 2" key="1">
    <citation type="journal article" date="2018" name="J. Microbiol.">
        <title>Bacillus spongiae sp. nov., isolated from sponge of Jeju Island.</title>
        <authorList>
            <person name="Lee G.E."/>
            <person name="Im W.T."/>
            <person name="Park J.S."/>
        </authorList>
    </citation>
    <scope>NUCLEOTIDE SEQUENCE [LARGE SCALE GENOMIC DNA]</scope>
    <source>
        <strain evidence="1 2">135PIL107-10</strain>
    </source>
</reference>
<keyword evidence="1" id="KW-0167">Capsid protein</keyword>
<dbReference type="Proteomes" id="UP001312865">
    <property type="component" value="Unassembled WGS sequence"/>
</dbReference>
<proteinExistence type="predicted"/>
<dbReference type="Gene3D" id="3.30.200.20">
    <property type="entry name" value="Phosphorylase Kinase, domain 1"/>
    <property type="match status" value="1"/>
</dbReference>
<evidence type="ECO:0000313" key="1">
    <source>
        <dbReference type="EMBL" id="MEI5905661.1"/>
    </source>
</evidence>
<dbReference type="NCBIfam" id="TIGR02904">
    <property type="entry name" value="spore_ysxE"/>
    <property type="match status" value="1"/>
</dbReference>
<name>A0ABU8H8M0_9BACI</name>
<dbReference type="Gene3D" id="3.90.1200.10">
    <property type="match status" value="1"/>
</dbReference>
<dbReference type="InterPro" id="IPR047175">
    <property type="entry name" value="CotS-like"/>
</dbReference>
<dbReference type="EMBL" id="JBBAXC010000001">
    <property type="protein sequence ID" value="MEI5905661.1"/>
    <property type="molecule type" value="Genomic_DNA"/>
</dbReference>
<comment type="caution">
    <text evidence="1">The sequence shown here is derived from an EMBL/GenBank/DDBJ whole genome shotgun (WGS) entry which is preliminary data.</text>
</comment>
<protein>
    <submittedName>
        <fullName evidence="1">Spore coat protein YsxE</fullName>
    </submittedName>
</protein>
<dbReference type="InterPro" id="IPR014253">
    <property type="entry name" value="Spore_coat_YsxE"/>
</dbReference>
<organism evidence="1 2">
    <name type="scientific">Bacillus spongiae</name>
    <dbReference type="NCBI Taxonomy" id="2683610"/>
    <lineage>
        <taxon>Bacteria</taxon>
        <taxon>Bacillati</taxon>
        <taxon>Bacillota</taxon>
        <taxon>Bacilli</taxon>
        <taxon>Bacillales</taxon>
        <taxon>Bacillaceae</taxon>
        <taxon>Bacillus</taxon>
    </lineage>
</organism>
<keyword evidence="2" id="KW-1185">Reference proteome</keyword>
<dbReference type="PANTHER" id="PTHR39179:SF3">
    <property type="entry name" value="COTS-RELATED PROTEIN"/>
    <property type="match status" value="1"/>
</dbReference>
<sequence>MENNHFKKLSTVLANYGVEPHFVESFGKVFKVYSSKGTFAVKKLSAEKGVDFVRAIQYIYQRGYNRIVPVYPTMDGRYAVWDENELFYLMPWLINEEKENRYEKHQKLFRELARFHHLTSNEQPINVEERTEHYEMMTEKWDKQREFLTEFLDRCEKKVYMSPFELQFCTYYNEISQSIHFARRKLDSWYEQTKENDKVRTVIIHGKLSTEHFLYDERGMGYFSNLEEIRTASPFHDLIPFLSRTLHTYPKMNDECVDWLVTYFQHFPYREEETLLFLGYLAYPSLTMRVLEQYYHREKKNEAKYVKKLQHQYWGLKNTEYIVMKMEEWEQQKKATAVEQEETTSD</sequence>
<accession>A0ABU8H8M0</accession>
<evidence type="ECO:0000313" key="2">
    <source>
        <dbReference type="Proteomes" id="UP001312865"/>
    </source>
</evidence>
<dbReference type="SUPFAM" id="SSF56112">
    <property type="entry name" value="Protein kinase-like (PK-like)"/>
    <property type="match status" value="1"/>
</dbReference>
<dbReference type="RefSeq" id="WP_336585076.1">
    <property type="nucleotide sequence ID" value="NZ_JBBAXC010000001.1"/>
</dbReference>
<gene>
    <name evidence="1" type="primary">ysxE</name>
    <name evidence="1" type="ORF">WAK64_01095</name>
</gene>